<sequence>MSLGLVLGGGGVAGIAWELGVILGLADAGVSVLDADRVVGTSAGSVVGAQVTSGVPIEELFEAQLAATTAERSVDFDVDKLVEMLATLQAESLDPTEALRRIGTAALAAKTVTEAERMSIIEARLPSREWPDRDLVITGVHAMTGEFCTWTRDSGVPLADAVAASCAVPGVWPPATVGGRRYIDGGIASPTNATLARGCSEVLVIAPMVDSTVGPGLEAELAELGVAARSAVVVPDEASQVAFGTNPLDPATRIPAAKAGRAQGRVEAFRVGIGLSL</sequence>
<gene>
    <name evidence="6" type="ORF">NVS88_03490</name>
</gene>
<dbReference type="Pfam" id="PF01734">
    <property type="entry name" value="Patatin"/>
    <property type="match status" value="1"/>
</dbReference>
<keyword evidence="2 4" id="KW-0442">Lipid degradation</keyword>
<proteinExistence type="predicted"/>
<dbReference type="SUPFAM" id="SSF52151">
    <property type="entry name" value="FabD/lysophospholipase-like"/>
    <property type="match status" value="1"/>
</dbReference>
<dbReference type="GO" id="GO:0016042">
    <property type="term" value="P:lipid catabolic process"/>
    <property type="evidence" value="ECO:0007669"/>
    <property type="project" value="UniProtKB-UniRule"/>
</dbReference>
<accession>A0A9X4LYK2</accession>
<keyword evidence="7" id="KW-1185">Reference proteome</keyword>
<reference evidence="6" key="1">
    <citation type="submission" date="2022-08" db="EMBL/GenBank/DDBJ databases">
        <title>Genome analysis of Corynebacteriales strain.</title>
        <authorList>
            <person name="Lee S.D."/>
        </authorList>
    </citation>
    <scope>NUCLEOTIDE SEQUENCE</scope>
    <source>
        <strain evidence="6">D3-21</strain>
    </source>
</reference>
<keyword evidence="1 4" id="KW-0378">Hydrolase</keyword>
<evidence type="ECO:0000259" key="5">
    <source>
        <dbReference type="PROSITE" id="PS51635"/>
    </source>
</evidence>
<protein>
    <submittedName>
        <fullName evidence="6">Patatin-like phospholipase family protein</fullName>
    </submittedName>
</protein>
<dbReference type="InterPro" id="IPR016035">
    <property type="entry name" value="Acyl_Trfase/lysoPLipase"/>
</dbReference>
<comment type="caution">
    <text evidence="6">The sequence shown here is derived from an EMBL/GenBank/DDBJ whole genome shotgun (WGS) entry which is preliminary data.</text>
</comment>
<dbReference type="PANTHER" id="PTHR14226">
    <property type="entry name" value="NEUROPATHY TARGET ESTERASE/SWISS CHEESE D.MELANOGASTER"/>
    <property type="match status" value="1"/>
</dbReference>
<dbReference type="GO" id="GO:0016787">
    <property type="term" value="F:hydrolase activity"/>
    <property type="evidence" value="ECO:0007669"/>
    <property type="project" value="UniProtKB-UniRule"/>
</dbReference>
<dbReference type="AlphaFoldDB" id="A0A9X4LYK2"/>
<dbReference type="InterPro" id="IPR002641">
    <property type="entry name" value="PNPLA_dom"/>
</dbReference>
<evidence type="ECO:0000256" key="4">
    <source>
        <dbReference type="PROSITE-ProRule" id="PRU01161"/>
    </source>
</evidence>
<evidence type="ECO:0000256" key="1">
    <source>
        <dbReference type="ARBA" id="ARBA00022801"/>
    </source>
</evidence>
<name>A0A9X4LYK2_9ACTN</name>
<feature type="active site" description="Nucleophile" evidence="4">
    <location>
        <position position="42"/>
    </location>
</feature>
<feature type="short sequence motif" description="GXSXG" evidence="4">
    <location>
        <begin position="40"/>
        <end position="44"/>
    </location>
</feature>
<organism evidence="6 7">
    <name type="scientific">Speluncibacter jeojiensis</name>
    <dbReference type="NCBI Taxonomy" id="2710754"/>
    <lineage>
        <taxon>Bacteria</taxon>
        <taxon>Bacillati</taxon>
        <taxon>Actinomycetota</taxon>
        <taxon>Actinomycetes</taxon>
        <taxon>Mycobacteriales</taxon>
        <taxon>Speluncibacteraceae</taxon>
        <taxon>Speluncibacter</taxon>
    </lineage>
</organism>
<dbReference type="Proteomes" id="UP001152755">
    <property type="component" value="Unassembled WGS sequence"/>
</dbReference>
<dbReference type="EMBL" id="JANRHA010000001">
    <property type="protein sequence ID" value="MDG3013619.1"/>
    <property type="molecule type" value="Genomic_DNA"/>
</dbReference>
<evidence type="ECO:0000313" key="7">
    <source>
        <dbReference type="Proteomes" id="UP001152755"/>
    </source>
</evidence>
<dbReference type="PANTHER" id="PTHR14226:SF57">
    <property type="entry name" value="BLR7027 PROTEIN"/>
    <property type="match status" value="1"/>
</dbReference>
<feature type="active site" description="Proton acceptor" evidence="4">
    <location>
        <position position="184"/>
    </location>
</feature>
<dbReference type="RefSeq" id="WP_277834629.1">
    <property type="nucleotide sequence ID" value="NZ_JAAIVF010000006.1"/>
</dbReference>
<feature type="short sequence motif" description="GXGXXG" evidence="4">
    <location>
        <begin position="9"/>
        <end position="14"/>
    </location>
</feature>
<feature type="short sequence motif" description="DGA/G" evidence="4">
    <location>
        <begin position="184"/>
        <end position="186"/>
    </location>
</feature>
<keyword evidence="3 4" id="KW-0443">Lipid metabolism</keyword>
<feature type="domain" description="PNPLA" evidence="5">
    <location>
        <begin position="5"/>
        <end position="197"/>
    </location>
</feature>
<evidence type="ECO:0000256" key="2">
    <source>
        <dbReference type="ARBA" id="ARBA00022963"/>
    </source>
</evidence>
<dbReference type="InterPro" id="IPR050301">
    <property type="entry name" value="NTE"/>
</dbReference>
<evidence type="ECO:0000256" key="3">
    <source>
        <dbReference type="ARBA" id="ARBA00023098"/>
    </source>
</evidence>
<dbReference type="PROSITE" id="PS51635">
    <property type="entry name" value="PNPLA"/>
    <property type="match status" value="1"/>
</dbReference>
<dbReference type="Gene3D" id="3.40.1090.10">
    <property type="entry name" value="Cytosolic phospholipase A2 catalytic domain"/>
    <property type="match status" value="2"/>
</dbReference>
<evidence type="ECO:0000313" key="6">
    <source>
        <dbReference type="EMBL" id="MDG3013619.1"/>
    </source>
</evidence>